<keyword evidence="4" id="KW-0813">Transport</keyword>
<accession>A0A923PNJ5</accession>
<evidence type="ECO:0000256" key="2">
    <source>
        <dbReference type="ARBA" id="ARBA00004184"/>
    </source>
</evidence>
<organism evidence="9 10">
    <name type="scientific">Neolewinella lacunae</name>
    <dbReference type="NCBI Taxonomy" id="1517758"/>
    <lineage>
        <taxon>Bacteria</taxon>
        <taxon>Pseudomonadati</taxon>
        <taxon>Bacteroidota</taxon>
        <taxon>Saprospiria</taxon>
        <taxon>Saprospirales</taxon>
        <taxon>Lewinellaceae</taxon>
        <taxon>Neolewinella</taxon>
    </lineage>
</organism>
<comment type="similarity">
    <text evidence="3">Belongs to the ATPase epsilon chain family.</text>
</comment>
<evidence type="ECO:0000313" key="10">
    <source>
        <dbReference type="Proteomes" id="UP000650081"/>
    </source>
</evidence>
<comment type="function">
    <text evidence="1">Produces ATP from ADP in the presence of a proton gradient across the membrane.</text>
</comment>
<dbReference type="EMBL" id="JACSIT010000100">
    <property type="protein sequence ID" value="MBC6994579.1"/>
    <property type="molecule type" value="Genomic_DNA"/>
</dbReference>
<dbReference type="GO" id="GO:0046933">
    <property type="term" value="F:proton-transporting ATP synthase activity, rotational mechanism"/>
    <property type="evidence" value="ECO:0007669"/>
    <property type="project" value="InterPro"/>
</dbReference>
<protein>
    <submittedName>
        <fullName evidence="9">F0F1 ATP synthase subunit epsilon</fullName>
    </submittedName>
</protein>
<evidence type="ECO:0000256" key="4">
    <source>
        <dbReference type="ARBA" id="ARBA00022448"/>
    </source>
</evidence>
<evidence type="ECO:0000256" key="7">
    <source>
        <dbReference type="ARBA" id="ARBA00023196"/>
    </source>
</evidence>
<dbReference type="Gene3D" id="2.60.15.10">
    <property type="entry name" value="F0F1 ATP synthase delta/epsilon subunit, N-terminal"/>
    <property type="match status" value="1"/>
</dbReference>
<evidence type="ECO:0000313" key="9">
    <source>
        <dbReference type="EMBL" id="MBC6994579.1"/>
    </source>
</evidence>
<evidence type="ECO:0000256" key="5">
    <source>
        <dbReference type="ARBA" id="ARBA00023065"/>
    </source>
</evidence>
<dbReference type="RefSeq" id="WP_187466649.1">
    <property type="nucleotide sequence ID" value="NZ_JACSIT010000100.1"/>
</dbReference>
<keyword evidence="6" id="KW-0472">Membrane</keyword>
<comment type="caution">
    <text evidence="9">The sequence shown here is derived from an EMBL/GenBank/DDBJ whole genome shotgun (WGS) entry which is preliminary data.</text>
</comment>
<dbReference type="Pfam" id="PF02823">
    <property type="entry name" value="ATP-synt_DE_N"/>
    <property type="match status" value="1"/>
</dbReference>
<keyword evidence="10" id="KW-1185">Reference proteome</keyword>
<gene>
    <name evidence="9" type="ORF">H9S92_10410</name>
</gene>
<evidence type="ECO:0000256" key="3">
    <source>
        <dbReference type="ARBA" id="ARBA00005712"/>
    </source>
</evidence>
<sequence>MQISVLTPDRTIFTGTITKVSLPGVEGSFQLLDNHAPLVSALSAGKVTLQTAATGTFRFYDEEQEAMAESSDANRKMTFTIDRGFVEVLNNEVNLLVQGARNLR</sequence>
<dbReference type="CDD" id="cd12152">
    <property type="entry name" value="F1-ATPase_delta"/>
    <property type="match status" value="1"/>
</dbReference>
<dbReference type="InterPro" id="IPR020546">
    <property type="entry name" value="ATP_synth_F1_dsu/esu_N"/>
</dbReference>
<evidence type="ECO:0000259" key="8">
    <source>
        <dbReference type="Pfam" id="PF02823"/>
    </source>
</evidence>
<dbReference type="AlphaFoldDB" id="A0A923PNJ5"/>
<dbReference type="InterPro" id="IPR001469">
    <property type="entry name" value="ATP_synth_F1_dsu/esu"/>
</dbReference>
<evidence type="ECO:0000256" key="6">
    <source>
        <dbReference type="ARBA" id="ARBA00023136"/>
    </source>
</evidence>
<dbReference type="GO" id="GO:0012505">
    <property type="term" value="C:endomembrane system"/>
    <property type="evidence" value="ECO:0007669"/>
    <property type="project" value="UniProtKB-SubCell"/>
</dbReference>
<evidence type="ECO:0000256" key="1">
    <source>
        <dbReference type="ARBA" id="ARBA00003543"/>
    </source>
</evidence>
<dbReference type="GO" id="GO:0045259">
    <property type="term" value="C:proton-transporting ATP synthase complex"/>
    <property type="evidence" value="ECO:0007669"/>
    <property type="project" value="UniProtKB-KW"/>
</dbReference>
<reference evidence="9" key="1">
    <citation type="submission" date="2020-08" db="EMBL/GenBank/DDBJ databases">
        <title>Lewinella bacteria from marine environments.</title>
        <authorList>
            <person name="Zhong Y."/>
        </authorList>
    </citation>
    <scope>NUCLEOTIDE SEQUENCE</scope>
    <source>
        <strain evidence="9">KCTC 42187</strain>
    </source>
</reference>
<dbReference type="Proteomes" id="UP000650081">
    <property type="component" value="Unassembled WGS sequence"/>
</dbReference>
<proteinExistence type="inferred from homology"/>
<dbReference type="InterPro" id="IPR036771">
    <property type="entry name" value="ATPsynth_dsu/esu_N"/>
</dbReference>
<comment type="subcellular location">
    <subcellularLocation>
        <location evidence="2">Endomembrane system</location>
        <topology evidence="2">Peripheral membrane protein</topology>
    </subcellularLocation>
</comment>
<keyword evidence="7" id="KW-0066">ATP synthesis</keyword>
<name>A0A923PNJ5_9BACT</name>
<keyword evidence="5" id="KW-0406">Ion transport</keyword>
<dbReference type="SUPFAM" id="SSF51344">
    <property type="entry name" value="Epsilon subunit of F1F0-ATP synthase N-terminal domain"/>
    <property type="match status" value="1"/>
</dbReference>
<feature type="domain" description="ATP synthase F1 complex delta/epsilon subunit N-terminal" evidence="8">
    <location>
        <begin position="1"/>
        <end position="100"/>
    </location>
</feature>
<keyword evidence="7" id="KW-0139">CF(1)</keyword>